<protein>
    <submittedName>
        <fullName evidence="5">Alpha-galactosidase</fullName>
    </submittedName>
</protein>
<name>A0A3N4RYX2_9ACTN</name>
<dbReference type="InterPro" id="IPR050985">
    <property type="entry name" value="Alpha-glycosidase_related"/>
</dbReference>
<proteinExistence type="predicted"/>
<keyword evidence="1" id="KW-0378">Hydrolase</keyword>
<dbReference type="AlphaFoldDB" id="A0A3N4RYX2"/>
<evidence type="ECO:0000256" key="2">
    <source>
        <dbReference type="ARBA" id="ARBA00023295"/>
    </source>
</evidence>
<dbReference type="Proteomes" id="UP000266906">
    <property type="component" value="Unassembled WGS sequence"/>
</dbReference>
<dbReference type="Pfam" id="PF02065">
    <property type="entry name" value="Melibiase"/>
    <property type="match status" value="1"/>
</dbReference>
<evidence type="ECO:0000313" key="5">
    <source>
        <dbReference type="EMBL" id="RPE29284.1"/>
    </source>
</evidence>
<sequence length="601" mass="64933">MEGNAALSWDGSAPPSGRTETSRTVGAGPLVLRVTAVGSGTAPAVTVTELPSPGVLLVEAAADAPDTRLRIEWQLPCTGATGYWTPDTNTRWLPPSWAPPREASLPKGAPVGSLVGPGDAALCTFAVGEPVRPVTIGEGAVEETGRYSWWVEQDGPHLALRLDLSGRHFADTVRECAAWWAALAPARTVPDAAFEPVFCTWYALHLAMTAADVERLAELAAPLGFRTLIVDDGWQTDERTRSYATTGDWQPAPHDFPDFAGHVRRIQDLGLAYLLWHAVPFVGDRSAAAERLAGHTLAHLPQLETFLLDPRSATVRAHQVERLAAAVERHGVDGLKLDFVDTFARGPVPGAAPRTGSPEADCATVAEGVRRLLAALDARLRAARPDVLVEHRQDYVGPGLWPYATMVRATDCPLGAVENRVRTADLRLTAGPLAVHADPLTWHPQERPERIAVLLQSVLFATAQVSVDLAAQHADQLTALAFWLSVMKEHRELLQRGELRPHRPELAYPLIEARNGARLAFGRYAPLPLRADGEWELLLVANADQDTLVRIDFDRPPGPVDLLVQDCLGGTVARARTPVGGTELSVRVPTGGLLTLRRGER</sequence>
<keyword evidence="2" id="KW-0326">Glycosidase</keyword>
<evidence type="ECO:0000313" key="7">
    <source>
        <dbReference type="Proteomes" id="UP000267408"/>
    </source>
</evidence>
<evidence type="ECO:0000256" key="1">
    <source>
        <dbReference type="ARBA" id="ARBA00022801"/>
    </source>
</evidence>
<accession>A0A8G1X8K3</accession>
<accession>A0A3N4RYX2</accession>
<gene>
    <name evidence="5" type="ORF">EDD38_6439</name>
    <name evidence="4" type="ORF">EDD39_5394</name>
</gene>
<dbReference type="GO" id="GO:0004557">
    <property type="term" value="F:alpha-galactosidase activity"/>
    <property type="evidence" value="ECO:0007669"/>
    <property type="project" value="UniProtKB-ARBA"/>
</dbReference>
<dbReference type="GO" id="GO:0005975">
    <property type="term" value="P:carbohydrate metabolic process"/>
    <property type="evidence" value="ECO:0007669"/>
    <property type="project" value="InterPro"/>
</dbReference>
<dbReference type="InterPro" id="IPR017853">
    <property type="entry name" value="GH"/>
</dbReference>
<feature type="region of interest" description="Disordered" evidence="3">
    <location>
        <begin position="1"/>
        <end position="26"/>
    </location>
</feature>
<dbReference type="RefSeq" id="WP_123561053.1">
    <property type="nucleotide sequence ID" value="NZ_RJVJ01000002.1"/>
</dbReference>
<dbReference type="PANTHER" id="PTHR43053">
    <property type="entry name" value="GLYCOSIDASE FAMILY 31"/>
    <property type="match status" value="1"/>
</dbReference>
<evidence type="ECO:0000313" key="4">
    <source>
        <dbReference type="EMBL" id="ROR37261.1"/>
    </source>
</evidence>
<dbReference type="Proteomes" id="UP000267408">
    <property type="component" value="Unassembled WGS sequence"/>
</dbReference>
<dbReference type="InterPro" id="IPR013785">
    <property type="entry name" value="Aldolase_TIM"/>
</dbReference>
<dbReference type="EMBL" id="RJVJ01000002">
    <property type="protein sequence ID" value="ROR37261.1"/>
    <property type="molecule type" value="Genomic_DNA"/>
</dbReference>
<comment type="caution">
    <text evidence="5">The sequence shown here is derived from an EMBL/GenBank/DDBJ whole genome shotgun (WGS) entry which is preliminary data.</text>
</comment>
<evidence type="ECO:0000313" key="6">
    <source>
        <dbReference type="Proteomes" id="UP000266906"/>
    </source>
</evidence>
<dbReference type="PROSITE" id="PS00512">
    <property type="entry name" value="ALPHA_GALACTOSIDASE"/>
    <property type="match status" value="1"/>
</dbReference>
<organism evidence="5 6">
    <name type="scientific">Kitasatospora cineracea</name>
    <dbReference type="NCBI Taxonomy" id="88074"/>
    <lineage>
        <taxon>Bacteria</taxon>
        <taxon>Bacillati</taxon>
        <taxon>Actinomycetota</taxon>
        <taxon>Actinomycetes</taxon>
        <taxon>Kitasatosporales</taxon>
        <taxon>Streptomycetaceae</taxon>
        <taxon>Kitasatospora</taxon>
    </lineage>
</organism>
<dbReference type="EMBL" id="RKQG01000002">
    <property type="protein sequence ID" value="RPE29284.1"/>
    <property type="molecule type" value="Genomic_DNA"/>
</dbReference>
<dbReference type="OrthoDB" id="9758822at2"/>
<dbReference type="SUPFAM" id="SSF51445">
    <property type="entry name" value="(Trans)glycosidases"/>
    <property type="match status" value="1"/>
</dbReference>
<dbReference type="InterPro" id="IPR000111">
    <property type="entry name" value="Glyco_hydro_27/36_CS"/>
</dbReference>
<evidence type="ECO:0000256" key="3">
    <source>
        <dbReference type="SAM" id="MobiDB-lite"/>
    </source>
</evidence>
<reference evidence="6 7" key="1">
    <citation type="submission" date="2018-11" db="EMBL/GenBank/DDBJ databases">
        <title>Sequencing the genomes of 1000 actinobacteria strains.</title>
        <authorList>
            <person name="Klenk H.-P."/>
        </authorList>
    </citation>
    <scope>NUCLEOTIDE SEQUENCE [LARGE SCALE GENOMIC DNA]</scope>
    <source>
        <strain evidence="4 7">DSM 44780</strain>
        <strain evidence="5 6">DSM 44781</strain>
    </source>
</reference>
<keyword evidence="6" id="KW-1185">Reference proteome</keyword>
<dbReference type="Gene3D" id="3.20.20.70">
    <property type="entry name" value="Aldolase class I"/>
    <property type="match status" value="1"/>
</dbReference>